<sequence>MLGESPAAARPLLRAGPPLALCYTSALLVLALSALPAGRASHPLPGSECQGGGKGKGINCSVDDDDDDDDDDYSKD</sequence>
<comment type="caution">
    <text evidence="3">The sequence shown here is derived from an EMBL/GenBank/DDBJ whole genome shotgun (WGS) entry which is preliminary data.</text>
</comment>
<protein>
    <submittedName>
        <fullName evidence="3">Tomoregulin-1</fullName>
    </submittedName>
</protein>
<reference evidence="3 4" key="1">
    <citation type="submission" date="2024-06" db="EMBL/GenBank/DDBJ databases">
        <title>The draft genome of Grus japonensis, version 3.</title>
        <authorList>
            <person name="Nabeshima K."/>
            <person name="Suzuki S."/>
            <person name="Onuma M."/>
        </authorList>
    </citation>
    <scope>NUCLEOTIDE SEQUENCE [LARGE SCALE GENOMIC DNA]</scope>
    <source>
        <strain evidence="3 4">451A</strain>
    </source>
</reference>
<evidence type="ECO:0000313" key="3">
    <source>
        <dbReference type="EMBL" id="GAB0182994.1"/>
    </source>
</evidence>
<gene>
    <name evidence="3" type="ORF">GRJ2_000764700</name>
</gene>
<keyword evidence="4" id="KW-1185">Reference proteome</keyword>
<evidence type="ECO:0000256" key="2">
    <source>
        <dbReference type="SAM" id="SignalP"/>
    </source>
</evidence>
<name>A0ABC9WDY2_GRUJA</name>
<feature type="signal peptide" evidence="2">
    <location>
        <begin position="1"/>
        <end position="40"/>
    </location>
</feature>
<dbReference type="EMBL" id="BAAFJT010000002">
    <property type="protein sequence ID" value="GAB0182994.1"/>
    <property type="molecule type" value="Genomic_DNA"/>
</dbReference>
<organism evidence="3 4">
    <name type="scientific">Grus japonensis</name>
    <name type="common">Japanese crane</name>
    <name type="synonym">Red-crowned crane</name>
    <dbReference type="NCBI Taxonomy" id="30415"/>
    <lineage>
        <taxon>Eukaryota</taxon>
        <taxon>Metazoa</taxon>
        <taxon>Chordata</taxon>
        <taxon>Craniata</taxon>
        <taxon>Vertebrata</taxon>
        <taxon>Euteleostomi</taxon>
        <taxon>Archelosauria</taxon>
        <taxon>Archosauria</taxon>
        <taxon>Dinosauria</taxon>
        <taxon>Saurischia</taxon>
        <taxon>Theropoda</taxon>
        <taxon>Coelurosauria</taxon>
        <taxon>Aves</taxon>
        <taxon>Neognathae</taxon>
        <taxon>Neoaves</taxon>
        <taxon>Gruiformes</taxon>
        <taxon>Gruidae</taxon>
        <taxon>Grus</taxon>
    </lineage>
</organism>
<evidence type="ECO:0000256" key="1">
    <source>
        <dbReference type="SAM" id="MobiDB-lite"/>
    </source>
</evidence>
<feature type="region of interest" description="Disordered" evidence="1">
    <location>
        <begin position="41"/>
        <end position="76"/>
    </location>
</feature>
<keyword evidence="2" id="KW-0732">Signal</keyword>
<dbReference type="AlphaFoldDB" id="A0ABC9WDY2"/>
<proteinExistence type="predicted"/>
<dbReference type="Proteomes" id="UP001623348">
    <property type="component" value="Unassembled WGS sequence"/>
</dbReference>
<accession>A0ABC9WDY2</accession>
<feature type="compositionally biased region" description="Acidic residues" evidence="1">
    <location>
        <begin position="62"/>
        <end position="76"/>
    </location>
</feature>
<evidence type="ECO:0000313" key="4">
    <source>
        <dbReference type="Proteomes" id="UP001623348"/>
    </source>
</evidence>
<feature type="chain" id="PRO_5044763971" evidence="2">
    <location>
        <begin position="41"/>
        <end position="76"/>
    </location>
</feature>